<dbReference type="EC" id="3.1.4.58" evidence="2"/>
<evidence type="ECO:0000313" key="3">
    <source>
        <dbReference type="EMBL" id="SFQ31376.1"/>
    </source>
</evidence>
<dbReference type="PANTHER" id="PTHR35561:SF1">
    <property type="entry name" value="RNA 2',3'-CYCLIC PHOSPHODIESTERASE"/>
    <property type="match status" value="1"/>
</dbReference>
<dbReference type="EMBL" id="FOWR01000064">
    <property type="protein sequence ID" value="SFQ31376.1"/>
    <property type="molecule type" value="Genomic_DNA"/>
</dbReference>
<protein>
    <recommendedName>
        <fullName evidence="2">RNA 2',3'-cyclic phosphodiesterase</fullName>
        <shortName evidence="2">RNA 2',3'-CPDase</shortName>
        <ecNumber evidence="2">3.1.4.58</ecNumber>
    </recommendedName>
</protein>
<dbReference type="PANTHER" id="PTHR35561">
    <property type="entry name" value="RNA 2',3'-CYCLIC PHOSPHODIESTERASE"/>
    <property type="match status" value="1"/>
</dbReference>
<dbReference type="STRING" id="1121869.SAMN03084138_04700"/>
<dbReference type="GO" id="GO:0016874">
    <property type="term" value="F:ligase activity"/>
    <property type="evidence" value="ECO:0007669"/>
    <property type="project" value="UniProtKB-KW"/>
</dbReference>
<gene>
    <name evidence="3" type="ORF">SAMN03084138_04700</name>
</gene>
<dbReference type="GO" id="GO:0004113">
    <property type="term" value="F:2',3'-cyclic-nucleotide 3'-phosphodiesterase activity"/>
    <property type="evidence" value="ECO:0007669"/>
    <property type="project" value="InterPro"/>
</dbReference>
<dbReference type="InterPro" id="IPR009097">
    <property type="entry name" value="Cyclic_Pdiesterase"/>
</dbReference>
<dbReference type="Pfam" id="PF13563">
    <property type="entry name" value="2_5_RNA_ligase2"/>
    <property type="match status" value="1"/>
</dbReference>
<reference evidence="3 4" key="1">
    <citation type="submission" date="2016-10" db="EMBL/GenBank/DDBJ databases">
        <authorList>
            <person name="de Groot N.N."/>
        </authorList>
    </citation>
    <scope>NUCLEOTIDE SEQUENCE [LARGE SCALE GENOMIC DNA]</scope>
    <source>
        <strain evidence="3 4">DSM 15893</strain>
    </source>
</reference>
<keyword evidence="3" id="KW-0436">Ligase</keyword>
<comment type="catalytic activity">
    <reaction evidence="2">
        <text>a 3'-end 2',3'-cyclophospho-ribonucleotide-RNA + H2O = a 3'-end 2'-phospho-ribonucleotide-RNA + H(+)</text>
        <dbReference type="Rhea" id="RHEA:11828"/>
        <dbReference type="Rhea" id="RHEA-COMP:10464"/>
        <dbReference type="Rhea" id="RHEA-COMP:17353"/>
        <dbReference type="ChEBI" id="CHEBI:15377"/>
        <dbReference type="ChEBI" id="CHEBI:15378"/>
        <dbReference type="ChEBI" id="CHEBI:83064"/>
        <dbReference type="ChEBI" id="CHEBI:173113"/>
        <dbReference type="EC" id="3.1.4.58"/>
    </reaction>
</comment>
<feature type="active site" description="Proton acceptor" evidence="2">
    <location>
        <position position="131"/>
    </location>
</feature>
<organism evidence="3 4">
    <name type="scientific">Enterovibrio norvegicus DSM 15893</name>
    <dbReference type="NCBI Taxonomy" id="1121869"/>
    <lineage>
        <taxon>Bacteria</taxon>
        <taxon>Pseudomonadati</taxon>
        <taxon>Pseudomonadota</taxon>
        <taxon>Gammaproteobacteria</taxon>
        <taxon>Vibrionales</taxon>
        <taxon>Vibrionaceae</taxon>
        <taxon>Enterovibrio</taxon>
    </lineage>
</organism>
<dbReference type="AlphaFoldDB" id="A0A1I5XHU4"/>
<feature type="short sequence motif" description="HXTX 1" evidence="2">
    <location>
        <begin position="45"/>
        <end position="48"/>
    </location>
</feature>
<comment type="caution">
    <text evidence="2">Lacks conserved residue(s) required for the propagation of feature annotation.</text>
</comment>
<dbReference type="HAMAP" id="MF_01940">
    <property type="entry name" value="RNA_CPDase"/>
    <property type="match status" value="1"/>
</dbReference>
<dbReference type="InterPro" id="IPR004175">
    <property type="entry name" value="RNA_CPDase"/>
</dbReference>
<proteinExistence type="inferred from homology"/>
<dbReference type="GO" id="GO:0008664">
    <property type="term" value="F:RNA 2',3'-cyclic 3'-phosphodiesterase activity"/>
    <property type="evidence" value="ECO:0007669"/>
    <property type="project" value="UniProtKB-EC"/>
</dbReference>
<dbReference type="NCBIfam" id="TIGR02258">
    <property type="entry name" value="2_5_ligase"/>
    <property type="match status" value="1"/>
</dbReference>
<name>A0A1I5XHU4_9GAMM</name>
<evidence type="ECO:0000256" key="1">
    <source>
        <dbReference type="ARBA" id="ARBA00022801"/>
    </source>
</evidence>
<accession>A0A1I5XHU4</accession>
<dbReference type="RefSeq" id="WP_017016583.1">
    <property type="nucleotide sequence ID" value="NZ_FOWR01000064.1"/>
</dbReference>
<comment type="function">
    <text evidence="2">Hydrolyzes RNA 2',3'-cyclic phosphodiester to an RNA 2'-phosphomonoester.</text>
</comment>
<evidence type="ECO:0000313" key="4">
    <source>
        <dbReference type="Proteomes" id="UP000182692"/>
    </source>
</evidence>
<dbReference type="SUPFAM" id="SSF55144">
    <property type="entry name" value="LigT-like"/>
    <property type="match status" value="1"/>
</dbReference>
<comment type="similarity">
    <text evidence="2">Belongs to the 2H phosphoesterase superfamily. ThpR family.</text>
</comment>
<dbReference type="Gene3D" id="3.90.1140.10">
    <property type="entry name" value="Cyclic phosphodiesterase"/>
    <property type="match status" value="1"/>
</dbReference>
<feature type="active site" description="Proton donor" evidence="2">
    <location>
        <position position="45"/>
    </location>
</feature>
<dbReference type="OrthoDB" id="7061261at2"/>
<dbReference type="GeneID" id="35869667"/>
<sequence length="209" mass="23081">MERTRRLFFALDVSTPENAQAKAEIIRLKHTLSPLGQPVLDDNLHLTLAFLGDVSQGAYSSLCHAADKIDASVFSLRTGSIGYFNKPKILWLGIHPSRELERLAESLNTLSHAVLGTDKEGIPDSPRFLPHISLLRQVEASAINTISDAYKEGMSSSLTVQRFGLYQSAPHPTHKGVQYTCLNTWPLSAAKPTPKSDFPSYSLKDDHEL</sequence>
<evidence type="ECO:0000256" key="2">
    <source>
        <dbReference type="HAMAP-Rule" id="MF_01940"/>
    </source>
</evidence>
<dbReference type="Proteomes" id="UP000182692">
    <property type="component" value="Unassembled WGS sequence"/>
</dbReference>
<keyword evidence="1 2" id="KW-0378">Hydrolase</keyword>